<name>A0AAV5CRK5_ELECO</name>
<dbReference type="Pfam" id="PF06592">
    <property type="entry name" value="DUF1138"/>
    <property type="match status" value="1"/>
</dbReference>
<reference evidence="1" key="1">
    <citation type="journal article" date="2018" name="DNA Res.">
        <title>Multiple hybrid de novo genome assembly of finger millet, an orphan allotetraploid crop.</title>
        <authorList>
            <person name="Hatakeyama M."/>
            <person name="Aluri S."/>
            <person name="Balachadran M.T."/>
            <person name="Sivarajan S.R."/>
            <person name="Patrignani A."/>
            <person name="Gruter S."/>
            <person name="Poveda L."/>
            <person name="Shimizu-Inatsugi R."/>
            <person name="Baeten J."/>
            <person name="Francoijs K.J."/>
            <person name="Nataraja K.N."/>
            <person name="Reddy Y.A.N."/>
            <person name="Phadnis S."/>
            <person name="Ravikumar R.L."/>
            <person name="Schlapbach R."/>
            <person name="Sreeman S.M."/>
            <person name="Shimizu K.K."/>
        </authorList>
    </citation>
    <scope>NUCLEOTIDE SEQUENCE</scope>
</reference>
<evidence type="ECO:0000313" key="2">
    <source>
        <dbReference type="Proteomes" id="UP001054889"/>
    </source>
</evidence>
<dbReference type="InterPro" id="IPR009515">
    <property type="entry name" value="DUF1138"/>
</dbReference>
<accession>A0AAV5CRK5</accession>
<dbReference type="AlphaFoldDB" id="A0AAV5CRK5"/>
<protein>
    <submittedName>
        <fullName evidence="1">Uncharacterized protein</fullName>
    </submittedName>
</protein>
<dbReference type="Proteomes" id="UP001054889">
    <property type="component" value="Unassembled WGS sequence"/>
</dbReference>
<proteinExistence type="predicted"/>
<reference evidence="1" key="2">
    <citation type="submission" date="2021-12" db="EMBL/GenBank/DDBJ databases">
        <title>Resequencing data analysis of finger millet.</title>
        <authorList>
            <person name="Hatakeyama M."/>
            <person name="Aluri S."/>
            <person name="Balachadran M.T."/>
            <person name="Sivarajan S.R."/>
            <person name="Poveda L."/>
            <person name="Shimizu-Inatsugi R."/>
            <person name="Schlapbach R."/>
            <person name="Sreeman S.M."/>
            <person name="Shimizu K.K."/>
        </authorList>
    </citation>
    <scope>NUCLEOTIDE SEQUENCE</scope>
</reference>
<dbReference type="PANTHER" id="PTHR34267">
    <property type="entry name" value="OS11G0161033 PROTEIN"/>
    <property type="match status" value="1"/>
</dbReference>
<organism evidence="1 2">
    <name type="scientific">Eleusine coracana subsp. coracana</name>
    <dbReference type="NCBI Taxonomy" id="191504"/>
    <lineage>
        <taxon>Eukaryota</taxon>
        <taxon>Viridiplantae</taxon>
        <taxon>Streptophyta</taxon>
        <taxon>Embryophyta</taxon>
        <taxon>Tracheophyta</taxon>
        <taxon>Spermatophyta</taxon>
        <taxon>Magnoliopsida</taxon>
        <taxon>Liliopsida</taxon>
        <taxon>Poales</taxon>
        <taxon>Poaceae</taxon>
        <taxon>PACMAD clade</taxon>
        <taxon>Chloridoideae</taxon>
        <taxon>Cynodonteae</taxon>
        <taxon>Eleusininae</taxon>
        <taxon>Eleusine</taxon>
    </lineage>
</organism>
<evidence type="ECO:0000313" key="1">
    <source>
        <dbReference type="EMBL" id="GJN01108.1"/>
    </source>
</evidence>
<gene>
    <name evidence="1" type="primary">ga18344</name>
    <name evidence="1" type="ORF">PR202_ga18344</name>
</gene>
<sequence length="79" mass="8743">MSGKYIIAGLIGSFAIAYASDVLVAQKKVFGGTTPRTVSDKEWWEATDKKFQSWPRTAGPPVVMNPISRQNFIVKDLEP</sequence>
<keyword evidence="2" id="KW-1185">Reference proteome</keyword>
<dbReference type="PANTHER" id="PTHR34267:SF17">
    <property type="entry name" value="OS06G0114500 PROTEIN"/>
    <property type="match status" value="1"/>
</dbReference>
<comment type="caution">
    <text evidence="1">The sequence shown here is derived from an EMBL/GenBank/DDBJ whole genome shotgun (WGS) entry which is preliminary data.</text>
</comment>
<dbReference type="EMBL" id="BQKI01000008">
    <property type="protein sequence ID" value="GJN01108.1"/>
    <property type="molecule type" value="Genomic_DNA"/>
</dbReference>